<sequence length="139" mass="14940">MLPSYTQKDHTVQYVASYDVAGSQRATCGGGSASLPSPSPNEPCALGLSAPPYKEKLCSLGVSFGSSFGHPQIEPRCRDCSLAPTPAWRRAILPATAWVGAWSHAGPLSSAEHAAGGLHYEVYHWPWGSRSRRWQSSSR</sequence>
<dbReference type="AlphaFoldDB" id="A0A2R6X6M6"/>
<dbReference type="EMBL" id="KZ772705">
    <property type="protein sequence ID" value="PTQ41746.1"/>
    <property type="molecule type" value="Genomic_DNA"/>
</dbReference>
<organism evidence="1 2">
    <name type="scientific">Marchantia polymorpha</name>
    <name type="common">Common liverwort</name>
    <name type="synonym">Marchantia aquatica</name>
    <dbReference type="NCBI Taxonomy" id="3197"/>
    <lineage>
        <taxon>Eukaryota</taxon>
        <taxon>Viridiplantae</taxon>
        <taxon>Streptophyta</taxon>
        <taxon>Embryophyta</taxon>
        <taxon>Marchantiophyta</taxon>
        <taxon>Marchantiopsida</taxon>
        <taxon>Marchantiidae</taxon>
        <taxon>Marchantiales</taxon>
        <taxon>Marchantiaceae</taxon>
        <taxon>Marchantia</taxon>
    </lineage>
</organism>
<dbReference type="Proteomes" id="UP000244005">
    <property type="component" value="Unassembled WGS sequence"/>
</dbReference>
<evidence type="ECO:0000313" key="1">
    <source>
        <dbReference type="EMBL" id="PTQ41746.1"/>
    </source>
</evidence>
<gene>
    <name evidence="1" type="ORF">MARPO_0033s0139</name>
</gene>
<protein>
    <submittedName>
        <fullName evidence="1">Uncharacterized protein</fullName>
    </submittedName>
</protein>
<proteinExistence type="predicted"/>
<keyword evidence="2" id="KW-1185">Reference proteome</keyword>
<reference evidence="2" key="1">
    <citation type="journal article" date="2017" name="Cell">
        <title>Insights into land plant evolution garnered from the Marchantia polymorpha genome.</title>
        <authorList>
            <person name="Bowman J.L."/>
            <person name="Kohchi T."/>
            <person name="Yamato K.T."/>
            <person name="Jenkins J."/>
            <person name="Shu S."/>
            <person name="Ishizaki K."/>
            <person name="Yamaoka S."/>
            <person name="Nishihama R."/>
            <person name="Nakamura Y."/>
            <person name="Berger F."/>
            <person name="Adam C."/>
            <person name="Aki S.S."/>
            <person name="Althoff F."/>
            <person name="Araki T."/>
            <person name="Arteaga-Vazquez M.A."/>
            <person name="Balasubrmanian S."/>
            <person name="Barry K."/>
            <person name="Bauer D."/>
            <person name="Boehm C.R."/>
            <person name="Briginshaw L."/>
            <person name="Caballero-Perez J."/>
            <person name="Catarino B."/>
            <person name="Chen F."/>
            <person name="Chiyoda S."/>
            <person name="Chovatia M."/>
            <person name="Davies K.M."/>
            <person name="Delmans M."/>
            <person name="Demura T."/>
            <person name="Dierschke T."/>
            <person name="Dolan L."/>
            <person name="Dorantes-Acosta A.E."/>
            <person name="Eklund D.M."/>
            <person name="Florent S.N."/>
            <person name="Flores-Sandoval E."/>
            <person name="Fujiyama A."/>
            <person name="Fukuzawa H."/>
            <person name="Galik B."/>
            <person name="Grimanelli D."/>
            <person name="Grimwood J."/>
            <person name="Grossniklaus U."/>
            <person name="Hamada T."/>
            <person name="Haseloff J."/>
            <person name="Hetherington A.J."/>
            <person name="Higo A."/>
            <person name="Hirakawa Y."/>
            <person name="Hundley H.N."/>
            <person name="Ikeda Y."/>
            <person name="Inoue K."/>
            <person name="Inoue S.I."/>
            <person name="Ishida S."/>
            <person name="Jia Q."/>
            <person name="Kakita M."/>
            <person name="Kanazawa T."/>
            <person name="Kawai Y."/>
            <person name="Kawashima T."/>
            <person name="Kennedy M."/>
            <person name="Kinose K."/>
            <person name="Kinoshita T."/>
            <person name="Kohara Y."/>
            <person name="Koide E."/>
            <person name="Komatsu K."/>
            <person name="Kopischke S."/>
            <person name="Kubo M."/>
            <person name="Kyozuka J."/>
            <person name="Lagercrantz U."/>
            <person name="Lin S.S."/>
            <person name="Lindquist E."/>
            <person name="Lipzen A.M."/>
            <person name="Lu C.W."/>
            <person name="De Luna E."/>
            <person name="Martienssen R.A."/>
            <person name="Minamino N."/>
            <person name="Mizutani M."/>
            <person name="Mizutani M."/>
            <person name="Mochizuki N."/>
            <person name="Monte I."/>
            <person name="Mosher R."/>
            <person name="Nagasaki H."/>
            <person name="Nakagami H."/>
            <person name="Naramoto S."/>
            <person name="Nishitani K."/>
            <person name="Ohtani M."/>
            <person name="Okamoto T."/>
            <person name="Okumura M."/>
            <person name="Phillips J."/>
            <person name="Pollak B."/>
            <person name="Reinders A."/>
            <person name="Rovekamp M."/>
            <person name="Sano R."/>
            <person name="Sawa S."/>
            <person name="Schmid M.W."/>
            <person name="Shirakawa M."/>
            <person name="Solano R."/>
            <person name="Spunde A."/>
            <person name="Suetsugu N."/>
            <person name="Sugano S."/>
            <person name="Sugiyama A."/>
            <person name="Sun R."/>
            <person name="Suzuki Y."/>
            <person name="Takenaka M."/>
            <person name="Takezawa D."/>
            <person name="Tomogane H."/>
            <person name="Tsuzuki M."/>
            <person name="Ueda T."/>
            <person name="Umeda M."/>
            <person name="Ward J.M."/>
            <person name="Watanabe Y."/>
            <person name="Yazaki K."/>
            <person name="Yokoyama R."/>
            <person name="Yoshitake Y."/>
            <person name="Yotsui I."/>
            <person name="Zachgo S."/>
            <person name="Schmutz J."/>
        </authorList>
    </citation>
    <scope>NUCLEOTIDE SEQUENCE [LARGE SCALE GENOMIC DNA]</scope>
    <source>
        <strain evidence="2">Tak-1</strain>
    </source>
</reference>
<evidence type="ECO:0000313" key="2">
    <source>
        <dbReference type="Proteomes" id="UP000244005"/>
    </source>
</evidence>
<accession>A0A2R6X6M6</accession>
<name>A0A2R6X6M6_MARPO</name>